<comment type="caution">
    <text evidence="1">The sequence shown here is derived from an EMBL/GenBank/DDBJ whole genome shotgun (WGS) entry which is preliminary data.</text>
</comment>
<dbReference type="STRING" id="109264.A0A1F7ZIX0"/>
<dbReference type="EMBL" id="LYCR01000212">
    <property type="protein sequence ID" value="OGM39391.1"/>
    <property type="molecule type" value="Genomic_DNA"/>
</dbReference>
<reference evidence="1 2" key="1">
    <citation type="journal article" date="2016" name="Genome Biol. Evol.">
        <title>Draft genome sequence of an aflatoxigenic Aspergillus species, A. bombycis.</title>
        <authorList>
            <person name="Moore G.G."/>
            <person name="Mack B.M."/>
            <person name="Beltz S.B."/>
            <person name="Gilbert M.K."/>
        </authorList>
    </citation>
    <scope>NUCLEOTIDE SEQUENCE [LARGE SCALE GENOMIC DNA]</scope>
    <source>
        <strain evidence="2">NRRL 26010</strain>
    </source>
</reference>
<keyword evidence="2" id="KW-1185">Reference proteome</keyword>
<proteinExistence type="predicted"/>
<dbReference type="OrthoDB" id="5422777at2759"/>
<accession>A0A1F7ZIX0</accession>
<evidence type="ECO:0000313" key="2">
    <source>
        <dbReference type="Proteomes" id="UP000179179"/>
    </source>
</evidence>
<dbReference type="AlphaFoldDB" id="A0A1F7ZIX0"/>
<dbReference type="RefSeq" id="XP_022383108.1">
    <property type="nucleotide sequence ID" value="XM_022539270.1"/>
</dbReference>
<organism evidence="1 2">
    <name type="scientific">Aspergillus bombycis</name>
    <dbReference type="NCBI Taxonomy" id="109264"/>
    <lineage>
        <taxon>Eukaryota</taxon>
        <taxon>Fungi</taxon>
        <taxon>Dikarya</taxon>
        <taxon>Ascomycota</taxon>
        <taxon>Pezizomycotina</taxon>
        <taxon>Eurotiomycetes</taxon>
        <taxon>Eurotiomycetidae</taxon>
        <taxon>Eurotiales</taxon>
        <taxon>Aspergillaceae</taxon>
        <taxon>Aspergillus</taxon>
    </lineage>
</organism>
<sequence>MEPPHVKSPYQATISASRCQGLIVEINSMIEIAKHGRLQLDFDQYSSLEAASQELAKIASSFAGEVKELVKRRKHTVILEGQKLLSHAESMKSELWATGKLRNKTTFIRNIQLFFRPPEESKLDNPPVRQRKKLTRERSERIRNLTPDGTITWAAAFIPSVWDSNHLSKSTFDFVVEFLDSDHPHRWPAQVYEVLDTLAAEQPLQDSPEFKNFLISVNRSAEDARREDQSVIQQTEPRSYGVPEVHGPAQEVIEMAFLVPPSRLDGLLKLYPPSTSRHSIILTIPIEDRVATVVISIPREDAVRFGYESTLPVIFNSNPLSA</sequence>
<name>A0A1F7ZIX0_9EURO</name>
<dbReference type="Proteomes" id="UP000179179">
    <property type="component" value="Unassembled WGS sequence"/>
</dbReference>
<evidence type="ECO:0000313" key="1">
    <source>
        <dbReference type="EMBL" id="OGM39391.1"/>
    </source>
</evidence>
<gene>
    <name evidence="1" type="ORF">ABOM_012142</name>
</gene>
<dbReference type="GeneID" id="34455532"/>
<protein>
    <submittedName>
        <fullName evidence="1">Uncharacterized protein</fullName>
    </submittedName>
</protein>